<dbReference type="GO" id="GO:0003746">
    <property type="term" value="F:translation elongation factor activity"/>
    <property type="evidence" value="ECO:0007669"/>
    <property type="project" value="UniProtKB-KW"/>
</dbReference>
<feature type="compositionally biased region" description="Pro residues" evidence="1">
    <location>
        <begin position="15"/>
        <end position="27"/>
    </location>
</feature>
<dbReference type="EMBL" id="BAABDK010000008">
    <property type="protein sequence ID" value="GAA4026862.1"/>
    <property type="molecule type" value="Genomic_DNA"/>
</dbReference>
<keyword evidence="3" id="KW-0648">Protein biosynthesis</keyword>
<reference evidence="4" key="1">
    <citation type="journal article" date="2019" name="Int. J. Syst. Evol. Microbiol.">
        <title>The Global Catalogue of Microorganisms (GCM) 10K type strain sequencing project: providing services to taxonomists for standard genome sequencing and annotation.</title>
        <authorList>
            <consortium name="The Broad Institute Genomics Platform"/>
            <consortium name="The Broad Institute Genome Sequencing Center for Infectious Disease"/>
            <person name="Wu L."/>
            <person name="Ma J."/>
        </authorList>
    </citation>
    <scope>NUCLEOTIDE SEQUENCE [LARGE SCALE GENOMIC DNA]</scope>
    <source>
        <strain evidence="4">JCM 17225</strain>
    </source>
</reference>
<evidence type="ECO:0000313" key="3">
    <source>
        <dbReference type="EMBL" id="GAA4026862.1"/>
    </source>
</evidence>
<dbReference type="Gene3D" id="3.10.50.30">
    <property type="entry name" value="Transcription elongation factor, GreA/GreB, C-terminal domain"/>
    <property type="match status" value="1"/>
</dbReference>
<dbReference type="Pfam" id="PF01272">
    <property type="entry name" value="GreA_GreB"/>
    <property type="match status" value="1"/>
</dbReference>
<feature type="compositionally biased region" description="Basic and acidic residues" evidence="1">
    <location>
        <begin position="1"/>
        <end position="10"/>
    </location>
</feature>
<dbReference type="PANTHER" id="PTHR30437:SF6">
    <property type="entry name" value="TRANSCRIPTION ELONGATION FACTOR GREB"/>
    <property type="match status" value="1"/>
</dbReference>
<dbReference type="InterPro" id="IPR023459">
    <property type="entry name" value="Tscrpt_elong_fac_GreA/B_fam"/>
</dbReference>
<evidence type="ECO:0000259" key="2">
    <source>
        <dbReference type="Pfam" id="PF01272"/>
    </source>
</evidence>
<dbReference type="InterPro" id="IPR001437">
    <property type="entry name" value="Tscrpt_elong_fac_GreA/B_C"/>
</dbReference>
<dbReference type="SUPFAM" id="SSF54534">
    <property type="entry name" value="FKBP-like"/>
    <property type="match status" value="1"/>
</dbReference>
<keyword evidence="4" id="KW-1185">Reference proteome</keyword>
<dbReference type="PANTHER" id="PTHR30437">
    <property type="entry name" value="TRANSCRIPTION ELONGATION FACTOR GREA"/>
    <property type="match status" value="1"/>
</dbReference>
<dbReference type="RefSeq" id="WP_345050712.1">
    <property type="nucleotide sequence ID" value="NZ_BAABDK010000008.1"/>
</dbReference>
<sequence length="174" mass="18694">MSRGFTKEDDAQTPPIIPPRAALPPGTPNYVTPAGLEQLRAELVTLEAERTQAEADRSNDTDRTHRLSLYNGRIALLLERLGSAKVVDPAGQPAKEIRFGATVSLRTVSGGKIGFERKFIIVGVDEADVALGKVAFVAPIARAVQGAKLKQQVPLKLEPQEEVVEVVAISYTAV</sequence>
<evidence type="ECO:0000313" key="4">
    <source>
        <dbReference type="Proteomes" id="UP001501469"/>
    </source>
</evidence>
<evidence type="ECO:0000256" key="1">
    <source>
        <dbReference type="SAM" id="MobiDB-lite"/>
    </source>
</evidence>
<protein>
    <submittedName>
        <fullName evidence="3">Transcription elongation factor GreB</fullName>
    </submittedName>
</protein>
<gene>
    <name evidence="3" type="primary">greB</name>
    <name evidence="3" type="ORF">GCM10022409_08540</name>
</gene>
<feature type="region of interest" description="Disordered" evidence="1">
    <location>
        <begin position="1"/>
        <end position="29"/>
    </location>
</feature>
<comment type="caution">
    <text evidence="3">The sequence shown here is derived from an EMBL/GenBank/DDBJ whole genome shotgun (WGS) entry which is preliminary data.</text>
</comment>
<name>A0ABP7TJA2_9BACT</name>
<feature type="domain" description="Transcription elongation factor GreA/GreB C-terminal" evidence="2">
    <location>
        <begin position="93"/>
        <end position="171"/>
    </location>
</feature>
<accession>A0ABP7TJA2</accession>
<dbReference type="Proteomes" id="UP001501469">
    <property type="component" value="Unassembled WGS sequence"/>
</dbReference>
<dbReference type="InterPro" id="IPR036953">
    <property type="entry name" value="GreA/GreB_C_sf"/>
</dbReference>
<proteinExistence type="predicted"/>
<dbReference type="PIRSF" id="PIRSF006092">
    <property type="entry name" value="GreA_GreB"/>
    <property type="match status" value="1"/>
</dbReference>
<organism evidence="3 4">
    <name type="scientific">Hymenobacter glaciei</name>
    <dbReference type="NCBI Taxonomy" id="877209"/>
    <lineage>
        <taxon>Bacteria</taxon>
        <taxon>Pseudomonadati</taxon>
        <taxon>Bacteroidota</taxon>
        <taxon>Cytophagia</taxon>
        <taxon>Cytophagales</taxon>
        <taxon>Hymenobacteraceae</taxon>
        <taxon>Hymenobacter</taxon>
    </lineage>
</organism>
<keyword evidence="3" id="KW-0251">Elongation factor</keyword>